<dbReference type="PANTHER" id="PTHR46652:SF3">
    <property type="entry name" value="LEUCINE-RICH REPEAT-CONTAINING PROTEIN 9"/>
    <property type="match status" value="1"/>
</dbReference>
<dbReference type="AlphaFoldDB" id="A0A1Q5PR09"/>
<gene>
    <name evidence="5" type="ORF">BM477_03105</name>
</gene>
<dbReference type="InterPro" id="IPR007331">
    <property type="entry name" value="Htaa"/>
</dbReference>
<dbReference type="Gene3D" id="3.80.10.10">
    <property type="entry name" value="Ribonuclease Inhibitor"/>
    <property type="match status" value="1"/>
</dbReference>
<evidence type="ECO:0000256" key="1">
    <source>
        <dbReference type="ARBA" id="ARBA00022614"/>
    </source>
</evidence>
<evidence type="ECO:0000313" key="6">
    <source>
        <dbReference type="Proteomes" id="UP000186465"/>
    </source>
</evidence>
<dbReference type="InterPro" id="IPR050836">
    <property type="entry name" value="SDS22/Internalin_LRR"/>
</dbReference>
<dbReference type="Proteomes" id="UP000186465">
    <property type="component" value="Unassembled WGS sequence"/>
</dbReference>
<dbReference type="Pfam" id="PF12799">
    <property type="entry name" value="LRR_4"/>
    <property type="match status" value="1"/>
</dbReference>
<name>A0A1Q5PR09_9ACTO</name>
<feature type="domain" description="SLH" evidence="4">
    <location>
        <begin position="909"/>
        <end position="970"/>
    </location>
</feature>
<accession>A0A1Q5PR09</accession>
<evidence type="ECO:0000313" key="5">
    <source>
        <dbReference type="EMBL" id="OKL49909.1"/>
    </source>
</evidence>
<evidence type="ECO:0000259" key="4">
    <source>
        <dbReference type="PROSITE" id="PS51272"/>
    </source>
</evidence>
<keyword evidence="3" id="KW-0732">Signal</keyword>
<dbReference type="Pfam" id="PF18998">
    <property type="entry name" value="Flg_new_2"/>
    <property type="match status" value="1"/>
</dbReference>
<feature type="signal peptide" evidence="3">
    <location>
        <begin position="1"/>
        <end position="29"/>
    </location>
</feature>
<organism evidence="5 6">
    <name type="scientific">Boudabousia marimammalium</name>
    <dbReference type="NCBI Taxonomy" id="156892"/>
    <lineage>
        <taxon>Bacteria</taxon>
        <taxon>Bacillati</taxon>
        <taxon>Actinomycetota</taxon>
        <taxon>Actinomycetes</taxon>
        <taxon>Actinomycetales</taxon>
        <taxon>Actinomycetaceae</taxon>
        <taxon>Boudabousia</taxon>
    </lineage>
</organism>
<dbReference type="SMART" id="SM00365">
    <property type="entry name" value="LRR_SD22"/>
    <property type="match status" value="6"/>
</dbReference>
<keyword evidence="2" id="KW-0677">Repeat</keyword>
<dbReference type="PROSITE" id="PS51450">
    <property type="entry name" value="LRR"/>
    <property type="match status" value="5"/>
</dbReference>
<dbReference type="InterPro" id="IPR001611">
    <property type="entry name" value="Leu-rich_rpt"/>
</dbReference>
<dbReference type="InterPro" id="IPR001119">
    <property type="entry name" value="SLH_dom"/>
</dbReference>
<proteinExistence type="predicted"/>
<comment type="caution">
    <text evidence="5">The sequence shown here is derived from an EMBL/GenBank/DDBJ whole genome shotgun (WGS) entry which is preliminary data.</text>
</comment>
<dbReference type="EMBL" id="MPDM01000003">
    <property type="protein sequence ID" value="OKL49909.1"/>
    <property type="molecule type" value="Genomic_DNA"/>
</dbReference>
<dbReference type="Pfam" id="PF04213">
    <property type="entry name" value="HtaA"/>
    <property type="match status" value="2"/>
</dbReference>
<evidence type="ECO:0000256" key="2">
    <source>
        <dbReference type="ARBA" id="ARBA00022737"/>
    </source>
</evidence>
<dbReference type="InterPro" id="IPR044060">
    <property type="entry name" value="Bacterial_rp_domain"/>
</dbReference>
<reference evidence="6" key="1">
    <citation type="submission" date="2016-11" db="EMBL/GenBank/DDBJ databases">
        <title>Actinomyces gypaetusis sp. nov. isolated from Gypaetus barbatus in Qinghai Tibet Plateau China.</title>
        <authorList>
            <person name="Meng X."/>
        </authorList>
    </citation>
    <scope>NUCLEOTIDE SEQUENCE [LARGE SCALE GENOMIC DNA]</scope>
    <source>
        <strain evidence="6">DSM 15383</strain>
    </source>
</reference>
<dbReference type="PROSITE" id="PS51272">
    <property type="entry name" value="SLH"/>
    <property type="match status" value="3"/>
</dbReference>
<dbReference type="STRING" id="156892.BM477_03105"/>
<keyword evidence="6" id="KW-1185">Reference proteome</keyword>
<protein>
    <recommendedName>
        <fullName evidence="4">SLH domain-containing protein</fullName>
    </recommendedName>
</protein>
<dbReference type="OrthoDB" id="9764271at2"/>
<dbReference type="InterPro" id="IPR032675">
    <property type="entry name" value="LRR_dom_sf"/>
</dbReference>
<feature type="domain" description="SLH" evidence="4">
    <location>
        <begin position="837"/>
        <end position="900"/>
    </location>
</feature>
<evidence type="ECO:0000256" key="3">
    <source>
        <dbReference type="SAM" id="SignalP"/>
    </source>
</evidence>
<feature type="domain" description="SLH" evidence="4">
    <location>
        <begin position="776"/>
        <end position="836"/>
    </location>
</feature>
<dbReference type="InterPro" id="IPR025875">
    <property type="entry name" value="Leu-rich_rpt_4"/>
</dbReference>
<dbReference type="RefSeq" id="WP_075361233.1">
    <property type="nucleotide sequence ID" value="NZ_MPDM01000003.1"/>
</dbReference>
<dbReference type="SUPFAM" id="SSF52058">
    <property type="entry name" value="L domain-like"/>
    <property type="match status" value="1"/>
</dbReference>
<dbReference type="Pfam" id="PF00395">
    <property type="entry name" value="SLH"/>
    <property type="match status" value="3"/>
</dbReference>
<sequence length="970" mass="106079">MLKRFRSVAGAAALVLALGSFATPAIAQAADDDFTPIAGAMNWDFVTSFRDYVGRTPCTDDSAKITGCEDKDGVDVLAKGHQLLWGMSADNAVIKVSEPDSQIKFSGTVHWVKYGGILDVTLANPTIDLANKKLLVDVANQGTMVDETPVSETQAILADLNDLQIEKRDGYLVVHSKKPVLTDLATRAFGFYGGQIRQPLVAVIKATEHVSGAGLPEPELAEIFPGEYASDDAPLLSDPDEPVKEVEVPDPVLRRCIIDELKGEVNLREGLPIVNKHMEMLQAFTCINPNKPEAEQVKSLEGLQHAKNLSRLRVNRNKISDLSPLKGLKKLVDLDAGYNELTSLAGLEDSPKLTNLAVENNRLTNLDGLKNLASLTKLDAYENAIIDISGLPEDSENLESVDLNHNKINDISALAKDPYLRRLNLSHNRIVDPSPLANLRVIERVDLRHNFIEDFSSLTNWEGKANNLQQVRLDFNKNTDLSAFDWLGRKLRVKKPVEMNPEVLKFEVKIEGGTADAQEYPVGATVSLTADAPSEDKVFETWEAEGVTFADKTATSTSFVMPAKHVKVTAVFADIPAPETPNQGKCESQTTYSGNLNWGLKSSFRDYIKKGPARGAWELLEGASGEFVFPLADGQTIDLDDFSAVNFTGKVRFTGHHGQLDLSVSDPQIVKQNEQWKLSLVVASKPLGATEVPAPKRIDFANLSAPVIENQRVSFKTVTLTDTAVEPMGGFYAAGKELDPLAFEIVKTTVENCTPEPSVEPSVEMVLHRAEAPAPAKSTFKDVFVSRMFAGEIAWMASENISTGYKDGTYGPLKSVNRDAMAAFLYRAAGSPAVDISKPAFKDVPKNNQFFKEIAWMRASGISTGWDDGTYRPLAPVSREAMAAFLYRFCDQMPDQCASAINPDTLDVSNAKVFKDVAGSQFGREITWLAAAKVSTGWDDGTFHPGEPIRRDAMAAFLYRLKHNHLAPAK</sequence>
<feature type="chain" id="PRO_5012863690" description="SLH domain-containing protein" evidence="3">
    <location>
        <begin position="30"/>
        <end position="970"/>
    </location>
</feature>
<keyword evidence="1" id="KW-0433">Leucine-rich repeat</keyword>
<dbReference type="SMART" id="SM00364">
    <property type="entry name" value="LRR_BAC"/>
    <property type="match status" value="5"/>
</dbReference>
<dbReference type="PANTHER" id="PTHR46652">
    <property type="entry name" value="LEUCINE-RICH REPEAT AND IQ DOMAIN-CONTAINING PROTEIN 1-RELATED"/>
    <property type="match status" value="1"/>
</dbReference>